<evidence type="ECO:0000313" key="4">
    <source>
        <dbReference type="Proteomes" id="UP000799437"/>
    </source>
</evidence>
<reference evidence="3" key="1">
    <citation type="journal article" date="2020" name="Stud. Mycol.">
        <title>101 Dothideomycetes genomes: a test case for predicting lifestyles and emergence of pathogens.</title>
        <authorList>
            <person name="Haridas S."/>
            <person name="Albert R."/>
            <person name="Binder M."/>
            <person name="Bloem J."/>
            <person name="Labutti K."/>
            <person name="Salamov A."/>
            <person name="Andreopoulos B."/>
            <person name="Baker S."/>
            <person name="Barry K."/>
            <person name="Bills G."/>
            <person name="Bluhm B."/>
            <person name="Cannon C."/>
            <person name="Castanera R."/>
            <person name="Culley D."/>
            <person name="Daum C."/>
            <person name="Ezra D."/>
            <person name="Gonzalez J."/>
            <person name="Henrissat B."/>
            <person name="Kuo A."/>
            <person name="Liang C."/>
            <person name="Lipzen A."/>
            <person name="Lutzoni F."/>
            <person name="Magnuson J."/>
            <person name="Mondo S."/>
            <person name="Nolan M."/>
            <person name="Ohm R."/>
            <person name="Pangilinan J."/>
            <person name="Park H.-J."/>
            <person name="Ramirez L."/>
            <person name="Alfaro M."/>
            <person name="Sun H."/>
            <person name="Tritt A."/>
            <person name="Yoshinaga Y."/>
            <person name="Zwiers L.-H."/>
            <person name="Turgeon B."/>
            <person name="Goodwin S."/>
            <person name="Spatafora J."/>
            <person name="Crous P."/>
            <person name="Grigoriev I."/>
        </authorList>
    </citation>
    <scope>NUCLEOTIDE SEQUENCE</scope>
    <source>
        <strain evidence="3">CBS 121739</strain>
    </source>
</reference>
<accession>A0A6A6WE74</accession>
<gene>
    <name evidence="3" type="ORF">EJ05DRAFT_473427</name>
</gene>
<keyword evidence="1" id="KW-0732">Signal</keyword>
<dbReference type="EMBL" id="ML996567">
    <property type="protein sequence ID" value="KAF2760835.1"/>
    <property type="molecule type" value="Genomic_DNA"/>
</dbReference>
<dbReference type="Proteomes" id="UP000799437">
    <property type="component" value="Unassembled WGS sequence"/>
</dbReference>
<feature type="domain" description="DUF7907" evidence="2">
    <location>
        <begin position="26"/>
        <end position="193"/>
    </location>
</feature>
<dbReference type="InterPro" id="IPR057229">
    <property type="entry name" value="DUF7907"/>
</dbReference>
<organism evidence="3 4">
    <name type="scientific">Pseudovirgaria hyperparasitica</name>
    <dbReference type="NCBI Taxonomy" id="470096"/>
    <lineage>
        <taxon>Eukaryota</taxon>
        <taxon>Fungi</taxon>
        <taxon>Dikarya</taxon>
        <taxon>Ascomycota</taxon>
        <taxon>Pezizomycotina</taxon>
        <taxon>Dothideomycetes</taxon>
        <taxon>Dothideomycetes incertae sedis</taxon>
        <taxon>Acrospermales</taxon>
        <taxon>Acrospermaceae</taxon>
        <taxon>Pseudovirgaria</taxon>
    </lineage>
</organism>
<feature type="chain" id="PRO_5025656577" description="DUF7907 domain-containing protein" evidence="1">
    <location>
        <begin position="19"/>
        <end position="195"/>
    </location>
</feature>
<dbReference type="AlphaFoldDB" id="A0A6A6WE74"/>
<evidence type="ECO:0000256" key="1">
    <source>
        <dbReference type="SAM" id="SignalP"/>
    </source>
</evidence>
<dbReference type="GeneID" id="54484456"/>
<name>A0A6A6WE74_9PEZI</name>
<evidence type="ECO:0000259" key="2">
    <source>
        <dbReference type="Pfam" id="PF25484"/>
    </source>
</evidence>
<sequence>MRPSTIASVLALTGAAIAQSNYPNQSAPFNLQFISDDDESLNGTYIGACHTGAAIESLCTLGSSNRNNYYLNYTMYPSENVGLLTWNLVGNGFVASSPMNIFYSIGTDVAQLLLQPSSNGLHVTFDDNNKMAISNSIDDTVTPPKYITPAELLYRWHVCLTNYLGYNYNTLTWVLGNDKPQNPSCKKVDVLRTFV</sequence>
<protein>
    <recommendedName>
        <fullName evidence="2">DUF7907 domain-containing protein</fullName>
    </recommendedName>
</protein>
<proteinExistence type="predicted"/>
<dbReference type="RefSeq" id="XP_033603286.1">
    <property type="nucleotide sequence ID" value="XM_033743402.1"/>
</dbReference>
<feature type="signal peptide" evidence="1">
    <location>
        <begin position="1"/>
        <end position="18"/>
    </location>
</feature>
<evidence type="ECO:0000313" key="3">
    <source>
        <dbReference type="EMBL" id="KAF2760835.1"/>
    </source>
</evidence>
<dbReference type="Pfam" id="PF25484">
    <property type="entry name" value="DUF7907"/>
    <property type="match status" value="1"/>
</dbReference>
<keyword evidence="4" id="KW-1185">Reference proteome</keyword>
<dbReference type="OrthoDB" id="3515453at2759"/>